<evidence type="ECO:0000313" key="3">
    <source>
        <dbReference type="Proteomes" id="UP001501011"/>
    </source>
</evidence>
<gene>
    <name evidence="2" type="ORF">GCM10023151_01950</name>
</gene>
<sequence length="106" mass="11834">MDFSQLIKTLTPDMIERFSDAVETGKWPDGTALTEQQKETCIQAIMMYKASQTNDDAEPFTVTKDGDLVTGKKMRDAYPGQSANERQSKDSFVIDPSMIIPGKNTH</sequence>
<proteinExistence type="predicted"/>
<protein>
    <recommendedName>
        <fullName evidence="4">DUF1315 domain-containing protein</fullName>
    </recommendedName>
</protein>
<evidence type="ECO:0000313" key="2">
    <source>
        <dbReference type="EMBL" id="GAA4355164.1"/>
    </source>
</evidence>
<dbReference type="InterPro" id="IPR009749">
    <property type="entry name" value="DUF1315"/>
</dbReference>
<keyword evidence="3" id="KW-1185">Reference proteome</keyword>
<dbReference type="Proteomes" id="UP001501011">
    <property type="component" value="Unassembled WGS sequence"/>
</dbReference>
<dbReference type="Pfam" id="PF07023">
    <property type="entry name" value="DUF1315"/>
    <property type="match status" value="1"/>
</dbReference>
<comment type="caution">
    <text evidence="2">The sequence shown here is derived from an EMBL/GenBank/DDBJ whole genome shotgun (WGS) entry which is preliminary data.</text>
</comment>
<reference evidence="3" key="1">
    <citation type="journal article" date="2019" name="Int. J. Syst. Evol. Microbiol.">
        <title>The Global Catalogue of Microorganisms (GCM) 10K type strain sequencing project: providing services to taxonomists for standard genome sequencing and annotation.</title>
        <authorList>
            <consortium name="The Broad Institute Genomics Platform"/>
            <consortium name="The Broad Institute Genome Sequencing Center for Infectious Disease"/>
            <person name="Wu L."/>
            <person name="Ma J."/>
        </authorList>
    </citation>
    <scope>NUCLEOTIDE SEQUENCE [LARGE SCALE GENOMIC DNA]</scope>
    <source>
        <strain evidence="3">JCM 17728</strain>
    </source>
</reference>
<organism evidence="2 3">
    <name type="scientific">Kangiella marina</name>
    <dbReference type="NCBI Taxonomy" id="1079178"/>
    <lineage>
        <taxon>Bacteria</taxon>
        <taxon>Pseudomonadati</taxon>
        <taxon>Pseudomonadota</taxon>
        <taxon>Gammaproteobacteria</taxon>
        <taxon>Kangiellales</taxon>
        <taxon>Kangiellaceae</taxon>
        <taxon>Kangiella</taxon>
    </lineage>
</organism>
<feature type="region of interest" description="Disordered" evidence="1">
    <location>
        <begin position="72"/>
        <end position="91"/>
    </location>
</feature>
<evidence type="ECO:0000256" key="1">
    <source>
        <dbReference type="SAM" id="MobiDB-lite"/>
    </source>
</evidence>
<evidence type="ECO:0008006" key="4">
    <source>
        <dbReference type="Google" id="ProtNLM"/>
    </source>
</evidence>
<dbReference type="EMBL" id="BAABFV010000001">
    <property type="protein sequence ID" value="GAA4355164.1"/>
    <property type="molecule type" value="Genomic_DNA"/>
</dbReference>
<accession>A0ABP8IBD4</accession>
<name>A0ABP8IBD4_9GAMM</name>